<dbReference type="AlphaFoldDB" id="A0A8T0T698"/>
<sequence>MAAPPWVILRRCLGLVPATAEAERPVPISVALREPPRVTVLDVSPSVHRGPRLGKLPYLVATGPSVLLVCFSLGEVPTVTDDLVLVRSFVSPGDPLRQPTTGSPDLVPRRTGPSMPVSYTIRSVGLTSALFGGYLIAELQVTRSSDHAKLLRIFSLDERWFGKASLFSSDDQWNWTEKDLPSPLPTTDGRVQEWSPSGVVDHDKKLWWFDLSWGLISCDPNIIDDPILRFHDLPPGRYLVEPRPFIHTIRCICVSDNMLRYVDIARDHDVDGFSAAVEEKVAMWTGIPISDGGGGDGDHSIRWYHTYEMSFKEIWNDASYRETQLPALIPEIVLVHPRHPNVVYFFLGRSLFAVDVPAHRVVWIVKDAHKLVAPGCRRCVLPWDLPASIANGIVDAVVPAEGESGSSSTTPGASSSGVGHE</sequence>
<dbReference type="Proteomes" id="UP000823388">
    <property type="component" value="Chromosome 4N"/>
</dbReference>
<gene>
    <name evidence="4" type="ORF">PVAP13_4NG194900</name>
</gene>
<reference evidence="4" key="1">
    <citation type="submission" date="2020-05" db="EMBL/GenBank/DDBJ databases">
        <title>WGS assembly of Panicum virgatum.</title>
        <authorList>
            <person name="Lovell J.T."/>
            <person name="Jenkins J."/>
            <person name="Shu S."/>
            <person name="Juenger T.E."/>
            <person name="Schmutz J."/>
        </authorList>
    </citation>
    <scope>NUCLEOTIDE SEQUENCE</scope>
    <source>
        <strain evidence="4">AP13</strain>
    </source>
</reference>
<evidence type="ECO:0000313" key="4">
    <source>
        <dbReference type="EMBL" id="KAG2605807.1"/>
    </source>
</evidence>
<feature type="chain" id="PRO_5035874176" description="DUF1618 domain-containing protein" evidence="2">
    <location>
        <begin position="23"/>
        <end position="421"/>
    </location>
</feature>
<feature type="signal peptide" evidence="2">
    <location>
        <begin position="1"/>
        <end position="22"/>
    </location>
</feature>
<name>A0A8T0T698_PANVG</name>
<accession>A0A8T0T698</accession>
<evidence type="ECO:0000256" key="2">
    <source>
        <dbReference type="SAM" id="SignalP"/>
    </source>
</evidence>
<feature type="domain" description="DUF1618" evidence="3">
    <location>
        <begin position="208"/>
        <end position="344"/>
    </location>
</feature>
<dbReference type="Pfam" id="PF07762">
    <property type="entry name" value="DUF1618"/>
    <property type="match status" value="1"/>
</dbReference>
<proteinExistence type="predicted"/>
<comment type="caution">
    <text evidence="4">The sequence shown here is derived from an EMBL/GenBank/DDBJ whole genome shotgun (WGS) entry which is preliminary data.</text>
</comment>
<keyword evidence="2" id="KW-0732">Signal</keyword>
<organism evidence="4 5">
    <name type="scientific">Panicum virgatum</name>
    <name type="common">Blackwell switchgrass</name>
    <dbReference type="NCBI Taxonomy" id="38727"/>
    <lineage>
        <taxon>Eukaryota</taxon>
        <taxon>Viridiplantae</taxon>
        <taxon>Streptophyta</taxon>
        <taxon>Embryophyta</taxon>
        <taxon>Tracheophyta</taxon>
        <taxon>Spermatophyta</taxon>
        <taxon>Magnoliopsida</taxon>
        <taxon>Liliopsida</taxon>
        <taxon>Poales</taxon>
        <taxon>Poaceae</taxon>
        <taxon>PACMAD clade</taxon>
        <taxon>Panicoideae</taxon>
        <taxon>Panicodae</taxon>
        <taxon>Paniceae</taxon>
        <taxon>Panicinae</taxon>
        <taxon>Panicum</taxon>
        <taxon>Panicum sect. Hiantes</taxon>
    </lineage>
</organism>
<dbReference type="PANTHER" id="PTHR33086">
    <property type="entry name" value="OS05G0468200 PROTEIN-RELATED"/>
    <property type="match status" value="1"/>
</dbReference>
<dbReference type="PANTHER" id="PTHR33086:SF51">
    <property type="entry name" value="OS06G0307900 PROTEIN"/>
    <property type="match status" value="1"/>
</dbReference>
<dbReference type="EMBL" id="CM029044">
    <property type="protein sequence ID" value="KAG2605807.1"/>
    <property type="molecule type" value="Genomic_DNA"/>
</dbReference>
<evidence type="ECO:0000313" key="5">
    <source>
        <dbReference type="Proteomes" id="UP000823388"/>
    </source>
</evidence>
<protein>
    <recommendedName>
        <fullName evidence="3">DUF1618 domain-containing protein</fullName>
    </recommendedName>
</protein>
<evidence type="ECO:0000259" key="3">
    <source>
        <dbReference type="Pfam" id="PF07762"/>
    </source>
</evidence>
<dbReference type="OrthoDB" id="620973at2759"/>
<feature type="region of interest" description="Disordered" evidence="1">
    <location>
        <begin position="400"/>
        <end position="421"/>
    </location>
</feature>
<dbReference type="InterPro" id="IPR011676">
    <property type="entry name" value="DUF1618"/>
</dbReference>
<keyword evidence="5" id="KW-1185">Reference proteome</keyword>
<evidence type="ECO:0000256" key="1">
    <source>
        <dbReference type="SAM" id="MobiDB-lite"/>
    </source>
</evidence>